<dbReference type="InterPro" id="IPR055336">
    <property type="entry name" value="At4g00755-like"/>
</dbReference>
<dbReference type="Proteomes" id="UP000824890">
    <property type="component" value="Unassembled WGS sequence"/>
</dbReference>
<accession>A0ABQ8DYX4</accession>
<evidence type="ECO:0000259" key="1">
    <source>
        <dbReference type="Pfam" id="PF12937"/>
    </source>
</evidence>
<organism evidence="2 3">
    <name type="scientific">Brassica napus</name>
    <name type="common">Rape</name>
    <dbReference type="NCBI Taxonomy" id="3708"/>
    <lineage>
        <taxon>Eukaryota</taxon>
        <taxon>Viridiplantae</taxon>
        <taxon>Streptophyta</taxon>
        <taxon>Embryophyta</taxon>
        <taxon>Tracheophyta</taxon>
        <taxon>Spermatophyta</taxon>
        <taxon>Magnoliopsida</taxon>
        <taxon>eudicotyledons</taxon>
        <taxon>Gunneridae</taxon>
        <taxon>Pentapetalae</taxon>
        <taxon>rosids</taxon>
        <taxon>malvids</taxon>
        <taxon>Brassicales</taxon>
        <taxon>Brassicaceae</taxon>
        <taxon>Brassiceae</taxon>
        <taxon>Brassica</taxon>
    </lineage>
</organism>
<reference evidence="2 3" key="1">
    <citation type="submission" date="2021-05" db="EMBL/GenBank/DDBJ databases">
        <title>Genome Assembly of Synthetic Allotetraploid Brassica napus Reveals Homoeologous Exchanges between Subgenomes.</title>
        <authorList>
            <person name="Davis J.T."/>
        </authorList>
    </citation>
    <scope>NUCLEOTIDE SEQUENCE [LARGE SCALE GENOMIC DNA]</scope>
    <source>
        <strain evidence="3">cv. Da-Ae</strain>
        <tissue evidence="2">Seedling</tissue>
    </source>
</reference>
<gene>
    <name evidence="2" type="ORF">HID58_010802</name>
</gene>
<comment type="caution">
    <text evidence="2">The sequence shown here is derived from an EMBL/GenBank/DDBJ whole genome shotgun (WGS) entry which is preliminary data.</text>
</comment>
<dbReference type="InterPro" id="IPR036047">
    <property type="entry name" value="F-box-like_dom_sf"/>
</dbReference>
<proteinExistence type="predicted"/>
<dbReference type="PANTHER" id="PTHR39741:SF14">
    <property type="entry name" value="F-BOX DOMAIN-CONTAINING PROTEIN"/>
    <property type="match status" value="1"/>
</dbReference>
<evidence type="ECO:0000313" key="2">
    <source>
        <dbReference type="EMBL" id="KAH0933685.1"/>
    </source>
</evidence>
<sequence>MDFVNKLDTDTLLSILSCLDDPSDLVRASAVSRSWRDFVIRYGLSKKLCFRLFHQLTCVDRVNEESSGSWSRSSLMDTKLLEREHRAFALLAKGCTSSPIRSCIADTIIASSTDNYLKKIVNTLDEIDQPGSPIYSSDYVRFRLGHLDNNNSEEKDNYVWTYTSQEFPMAQENRLQNFKLPEPVVCIGGYMLIEFLGRVQTRQLDGLYYICVLHVRVMGRSLANSFRLVDPDDDESGKFGLMVVRYCDPKEMGETEVEEEVLCRQLRQAANYQQRLNFLHRDEGYAWLDEEDDGYAESDGEERFRMELIRPRMLKDCLLEDSNSCSSNGFKSMPRRPSLNPFPMIPKKKKQSSALQAVINAVKNFSSNAIKSTPSGILPRSLSRRLSSSKNKAENKANITTIIRVKDIVRWSSSKDLLHEDISHFQPHQCTTKTITGSSTGSDTSSSSWCDSDFTSEFLPSAWGGNVEKEEGGENHKLQCVGEDSCTAVTDADTVVGPEDLQCEEEQNSPVSVLEIQLGEDDEASDSSFSQCLDNVERTKQKLMETIQRFENLANISPFNLEEWGEESCKDESCDTEIEEEEDDTDEVEEKAAELWERVKERHAIWIHEEHLIMDYFRDELMQRTNETHQHFEEQLVGEAKRWLEGQRVSELECGTGEQRRQACARDIERLDWNDKRMKEEREEVAMQIEEGLFSLLMNETLYTLFE</sequence>
<dbReference type="PANTHER" id="PTHR39741">
    <property type="entry name" value="F-BOX DOMAIN CONTAINING PROTEIN, EXPRESSED"/>
    <property type="match status" value="1"/>
</dbReference>
<dbReference type="CDD" id="cd09917">
    <property type="entry name" value="F-box_SF"/>
    <property type="match status" value="1"/>
</dbReference>
<name>A0ABQ8DYX4_BRANA</name>
<dbReference type="Pfam" id="PF12937">
    <property type="entry name" value="F-box-like"/>
    <property type="match status" value="1"/>
</dbReference>
<dbReference type="Gene3D" id="1.20.1280.50">
    <property type="match status" value="1"/>
</dbReference>
<feature type="domain" description="F-box" evidence="1">
    <location>
        <begin position="10"/>
        <end position="51"/>
    </location>
</feature>
<dbReference type="EMBL" id="JAGKQM010000003">
    <property type="protein sequence ID" value="KAH0933685.1"/>
    <property type="molecule type" value="Genomic_DNA"/>
</dbReference>
<protein>
    <recommendedName>
        <fullName evidence="1">F-box domain-containing protein</fullName>
    </recommendedName>
</protein>
<keyword evidence="3" id="KW-1185">Reference proteome</keyword>
<dbReference type="InterPro" id="IPR001810">
    <property type="entry name" value="F-box_dom"/>
</dbReference>
<evidence type="ECO:0000313" key="3">
    <source>
        <dbReference type="Proteomes" id="UP000824890"/>
    </source>
</evidence>
<dbReference type="SUPFAM" id="SSF81383">
    <property type="entry name" value="F-box domain"/>
    <property type="match status" value="1"/>
</dbReference>